<sequence length="208" mass="22644">MSNSPTTARTRPKRSRTRARTPSARPALALSALPLLHLDLRPGALCLVCPDCGTWCAILGIQRRTPLVTPHDTQKAGTPNRRRCLGSNRALVIDITVAEWARRYQQALEGAVTPAARHATTLIKRAAPAPRGPGQTDLAPAEVARRAHRDHLARCTTCTSTSRCPAGTRLEQEALRLLAAPADRRATEWGRVLPAVRRANNARTTPTR</sequence>
<evidence type="ECO:0000313" key="2">
    <source>
        <dbReference type="EMBL" id="SOD67040.1"/>
    </source>
</evidence>
<protein>
    <submittedName>
        <fullName evidence="2">Uncharacterized protein</fullName>
    </submittedName>
</protein>
<dbReference type="Proteomes" id="UP000219072">
    <property type="component" value="Unassembled WGS sequence"/>
</dbReference>
<feature type="region of interest" description="Disordered" evidence="1">
    <location>
        <begin position="1"/>
        <end position="24"/>
    </location>
</feature>
<organism evidence="2 3">
    <name type="scientific">Streptomyces zhaozhouensis</name>
    <dbReference type="NCBI Taxonomy" id="1300267"/>
    <lineage>
        <taxon>Bacteria</taxon>
        <taxon>Bacillati</taxon>
        <taxon>Actinomycetota</taxon>
        <taxon>Actinomycetes</taxon>
        <taxon>Kitasatosporales</taxon>
        <taxon>Streptomycetaceae</taxon>
        <taxon>Streptomyces</taxon>
    </lineage>
</organism>
<dbReference type="EMBL" id="OCNE01000028">
    <property type="protein sequence ID" value="SOD67040.1"/>
    <property type="molecule type" value="Genomic_DNA"/>
</dbReference>
<feature type="compositionally biased region" description="Basic residues" evidence="1">
    <location>
        <begin position="10"/>
        <end position="19"/>
    </location>
</feature>
<dbReference type="RefSeq" id="WP_097233890.1">
    <property type="nucleotide sequence ID" value="NZ_OCNE01000028.1"/>
</dbReference>
<proteinExistence type="predicted"/>
<dbReference type="AlphaFoldDB" id="A0A286E822"/>
<evidence type="ECO:0000313" key="3">
    <source>
        <dbReference type="Proteomes" id="UP000219072"/>
    </source>
</evidence>
<evidence type="ECO:0000256" key="1">
    <source>
        <dbReference type="SAM" id="MobiDB-lite"/>
    </source>
</evidence>
<gene>
    <name evidence="2" type="ORF">SAMN06297387_12842</name>
</gene>
<reference evidence="2 3" key="1">
    <citation type="submission" date="2017-09" db="EMBL/GenBank/DDBJ databases">
        <authorList>
            <person name="Ehlers B."/>
            <person name="Leendertz F.H."/>
        </authorList>
    </citation>
    <scope>NUCLEOTIDE SEQUENCE [LARGE SCALE GENOMIC DNA]</scope>
    <source>
        <strain evidence="2 3">CGMCC 4.7095</strain>
    </source>
</reference>
<name>A0A286E822_9ACTN</name>
<keyword evidence="3" id="KW-1185">Reference proteome</keyword>
<accession>A0A286E822</accession>